<name>A0ABP4AMF4_9ACTN</name>
<dbReference type="Proteomes" id="UP001500665">
    <property type="component" value="Unassembled WGS sequence"/>
</dbReference>
<protein>
    <submittedName>
        <fullName evidence="1">Uncharacterized protein</fullName>
    </submittedName>
</protein>
<dbReference type="RefSeq" id="WP_344235905.1">
    <property type="nucleotide sequence ID" value="NZ_BAAAHH010000001.1"/>
</dbReference>
<reference evidence="2" key="1">
    <citation type="journal article" date="2019" name="Int. J. Syst. Evol. Microbiol.">
        <title>The Global Catalogue of Microorganisms (GCM) 10K type strain sequencing project: providing services to taxonomists for standard genome sequencing and annotation.</title>
        <authorList>
            <consortium name="The Broad Institute Genomics Platform"/>
            <consortium name="The Broad Institute Genome Sequencing Center for Infectious Disease"/>
            <person name="Wu L."/>
            <person name="Ma J."/>
        </authorList>
    </citation>
    <scope>NUCLEOTIDE SEQUENCE [LARGE SCALE GENOMIC DNA]</scope>
    <source>
        <strain evidence="2">JCM 10696</strain>
    </source>
</reference>
<proteinExistence type="predicted"/>
<gene>
    <name evidence="1" type="ORF">GCM10009550_03470</name>
</gene>
<evidence type="ECO:0000313" key="1">
    <source>
        <dbReference type="EMBL" id="GAA0937084.1"/>
    </source>
</evidence>
<dbReference type="EMBL" id="BAAAHH010000001">
    <property type="protein sequence ID" value="GAA0937084.1"/>
    <property type="molecule type" value="Genomic_DNA"/>
</dbReference>
<organism evidence="1 2">
    <name type="scientific">Actinocorallia libanotica</name>
    <dbReference type="NCBI Taxonomy" id="46162"/>
    <lineage>
        <taxon>Bacteria</taxon>
        <taxon>Bacillati</taxon>
        <taxon>Actinomycetota</taxon>
        <taxon>Actinomycetes</taxon>
        <taxon>Streptosporangiales</taxon>
        <taxon>Thermomonosporaceae</taxon>
        <taxon>Actinocorallia</taxon>
    </lineage>
</organism>
<accession>A0ABP4AMF4</accession>
<keyword evidence="2" id="KW-1185">Reference proteome</keyword>
<sequence>MNDIRAIALRDADRDFGLRSLFSLAGAGDGAQVIVCVGDTGLEHLPLDFAALEVWARATGVPKAGPGAVLGVAVYGDLAVSGWIINAERDSGPFLWVRGDVRAGGFATAGSEVRVEGALEVARTFAGVRGRTVVGGDTGVLAAPVREEALRPVRPRRRPVSWGLVRTR</sequence>
<comment type="caution">
    <text evidence="1">The sequence shown here is derived from an EMBL/GenBank/DDBJ whole genome shotgun (WGS) entry which is preliminary data.</text>
</comment>
<evidence type="ECO:0000313" key="2">
    <source>
        <dbReference type="Proteomes" id="UP001500665"/>
    </source>
</evidence>